<keyword evidence="3" id="KW-1185">Reference proteome</keyword>
<dbReference type="SUPFAM" id="SSF51658">
    <property type="entry name" value="Xylose isomerase-like"/>
    <property type="match status" value="1"/>
</dbReference>
<keyword evidence="2" id="KW-0413">Isomerase</keyword>
<dbReference type="PANTHER" id="PTHR12110">
    <property type="entry name" value="HYDROXYPYRUVATE ISOMERASE"/>
    <property type="match status" value="1"/>
</dbReference>
<dbReference type="EMBL" id="CP055153">
    <property type="protein sequence ID" value="QMU29127.1"/>
    <property type="molecule type" value="Genomic_DNA"/>
</dbReference>
<dbReference type="PANTHER" id="PTHR12110:SF41">
    <property type="entry name" value="INOSOSE DEHYDRATASE"/>
    <property type="match status" value="1"/>
</dbReference>
<evidence type="ECO:0000313" key="2">
    <source>
        <dbReference type="EMBL" id="QMU29127.1"/>
    </source>
</evidence>
<dbReference type="AlphaFoldDB" id="A0A7L7L8I1"/>
<dbReference type="InterPro" id="IPR013022">
    <property type="entry name" value="Xyl_isomerase-like_TIM-brl"/>
</dbReference>
<evidence type="ECO:0000313" key="3">
    <source>
        <dbReference type="Proteomes" id="UP000514509"/>
    </source>
</evidence>
<feature type="domain" description="Xylose isomerase-like TIM barrel" evidence="1">
    <location>
        <begin position="80"/>
        <end position="296"/>
    </location>
</feature>
<dbReference type="InterPro" id="IPR006311">
    <property type="entry name" value="TAT_signal"/>
</dbReference>
<dbReference type="PROSITE" id="PS51318">
    <property type="entry name" value="TAT"/>
    <property type="match status" value="1"/>
</dbReference>
<dbReference type="InterPro" id="IPR050312">
    <property type="entry name" value="IolE/XylAMocC-like"/>
</dbReference>
<proteinExistence type="predicted"/>
<name>A0A7L7L8I1_9BACT</name>
<dbReference type="KEGG" id="add:HUW48_14235"/>
<organism evidence="2 3">
    <name type="scientific">Adhaeribacter radiodurans</name>
    <dbReference type="NCBI Taxonomy" id="2745197"/>
    <lineage>
        <taxon>Bacteria</taxon>
        <taxon>Pseudomonadati</taxon>
        <taxon>Bacteroidota</taxon>
        <taxon>Cytophagia</taxon>
        <taxon>Cytophagales</taxon>
        <taxon>Hymenobacteraceae</taxon>
        <taxon>Adhaeribacter</taxon>
    </lineage>
</organism>
<dbReference type="Gene3D" id="3.20.20.150">
    <property type="entry name" value="Divalent-metal-dependent TIM barrel enzymes"/>
    <property type="match status" value="1"/>
</dbReference>
<reference evidence="2 3" key="1">
    <citation type="submission" date="2020-06" db="EMBL/GenBank/DDBJ databases">
        <authorList>
            <person name="Hwang Y.J."/>
        </authorList>
    </citation>
    <scope>NUCLEOTIDE SEQUENCE [LARGE SCALE GENOMIC DNA]</scope>
    <source>
        <strain evidence="2 3">KUDC8001</strain>
    </source>
</reference>
<dbReference type="GO" id="GO:0016853">
    <property type="term" value="F:isomerase activity"/>
    <property type="evidence" value="ECO:0007669"/>
    <property type="project" value="UniProtKB-KW"/>
</dbReference>
<protein>
    <submittedName>
        <fullName evidence="2">Sugar phosphate isomerase/epimerase</fullName>
    </submittedName>
</protein>
<sequence length="323" mass="35778">MQNRRNFLRASGALMLGGLGTLMLPGCNTKDAKTTSETASADSTATAASNQTSTATNLAAPGLQLYTVRELLEKDLKGTLQKIADIGYKNMESAAGSKGHYYGMKPKEFASMLEGMGMQLRSSHVQVGYNTGGKKPEHETLTYDLQKLVDMAAESGQKYLTCAYLAPNERRNLDDYKSHIALFNKAGEACKKAGLQFAYHNHDFEFETVDGQRPYDLMLAQTDKDLVKMELDLYWATKSGNDPIGLFEKNPGRFPLWHVKDMDKTEKKFFTEVGNGSIDFKRIFDAANTSGMEYYFVEQDVTPGNPLDSITTSYKNLGKVVTV</sequence>
<dbReference type="Pfam" id="PF01261">
    <property type="entry name" value="AP_endonuc_2"/>
    <property type="match status" value="1"/>
</dbReference>
<gene>
    <name evidence="2" type="ORF">HUW48_14235</name>
</gene>
<accession>A0A7L7L8I1</accession>
<dbReference type="InterPro" id="IPR036237">
    <property type="entry name" value="Xyl_isomerase-like_sf"/>
</dbReference>
<dbReference type="RefSeq" id="WP_182411586.1">
    <property type="nucleotide sequence ID" value="NZ_CP055153.1"/>
</dbReference>
<evidence type="ECO:0000259" key="1">
    <source>
        <dbReference type="Pfam" id="PF01261"/>
    </source>
</evidence>
<reference evidence="2 3" key="2">
    <citation type="submission" date="2020-08" db="EMBL/GenBank/DDBJ databases">
        <title>Adhaeribacter dokdonensis sp. nov., isolated from the rhizosphere of Elymus tsukushiensis, a plant native to the Dokdo Islands, Republic of Korea.</title>
        <authorList>
            <person name="Ghim S.Y."/>
        </authorList>
    </citation>
    <scope>NUCLEOTIDE SEQUENCE [LARGE SCALE GENOMIC DNA]</scope>
    <source>
        <strain evidence="2 3">KUDC8001</strain>
    </source>
</reference>
<dbReference type="Proteomes" id="UP000514509">
    <property type="component" value="Chromosome"/>
</dbReference>